<name>A0AAD7G1Z2_MYCRO</name>
<feature type="compositionally biased region" description="Basic and acidic residues" evidence="2">
    <location>
        <begin position="562"/>
        <end position="579"/>
    </location>
</feature>
<comment type="caution">
    <text evidence="3">The sequence shown here is derived from an EMBL/GenBank/DDBJ whole genome shotgun (WGS) entry which is preliminary data.</text>
</comment>
<protein>
    <submittedName>
        <fullName evidence="3">Uncharacterized protein</fullName>
    </submittedName>
</protein>
<evidence type="ECO:0000313" key="3">
    <source>
        <dbReference type="EMBL" id="KAJ7659491.1"/>
    </source>
</evidence>
<gene>
    <name evidence="3" type="ORF">B0H17DRAFT_1145308</name>
</gene>
<accession>A0AAD7G1Z2</accession>
<evidence type="ECO:0000256" key="2">
    <source>
        <dbReference type="SAM" id="MobiDB-lite"/>
    </source>
</evidence>
<feature type="coiled-coil region" evidence="1">
    <location>
        <begin position="111"/>
        <end position="152"/>
    </location>
</feature>
<dbReference type="AlphaFoldDB" id="A0AAD7G1Z2"/>
<evidence type="ECO:0000313" key="4">
    <source>
        <dbReference type="Proteomes" id="UP001221757"/>
    </source>
</evidence>
<dbReference type="EMBL" id="JARKIE010000269">
    <property type="protein sequence ID" value="KAJ7659491.1"/>
    <property type="molecule type" value="Genomic_DNA"/>
</dbReference>
<keyword evidence="4" id="KW-1185">Reference proteome</keyword>
<keyword evidence="1" id="KW-0175">Coiled coil</keyword>
<reference evidence="3" key="1">
    <citation type="submission" date="2023-03" db="EMBL/GenBank/DDBJ databases">
        <title>Massive genome expansion in bonnet fungi (Mycena s.s.) driven by repeated elements and novel gene families across ecological guilds.</title>
        <authorList>
            <consortium name="Lawrence Berkeley National Laboratory"/>
            <person name="Harder C.B."/>
            <person name="Miyauchi S."/>
            <person name="Viragh M."/>
            <person name="Kuo A."/>
            <person name="Thoen E."/>
            <person name="Andreopoulos B."/>
            <person name="Lu D."/>
            <person name="Skrede I."/>
            <person name="Drula E."/>
            <person name="Henrissat B."/>
            <person name="Morin E."/>
            <person name="Kohler A."/>
            <person name="Barry K."/>
            <person name="LaButti K."/>
            <person name="Morin E."/>
            <person name="Salamov A."/>
            <person name="Lipzen A."/>
            <person name="Mereny Z."/>
            <person name="Hegedus B."/>
            <person name="Baldrian P."/>
            <person name="Stursova M."/>
            <person name="Weitz H."/>
            <person name="Taylor A."/>
            <person name="Grigoriev I.V."/>
            <person name="Nagy L.G."/>
            <person name="Martin F."/>
            <person name="Kauserud H."/>
        </authorList>
    </citation>
    <scope>NUCLEOTIDE SEQUENCE</scope>
    <source>
        <strain evidence="3">CBHHK067</strain>
    </source>
</reference>
<evidence type="ECO:0000256" key="1">
    <source>
        <dbReference type="SAM" id="Coils"/>
    </source>
</evidence>
<feature type="region of interest" description="Disordered" evidence="2">
    <location>
        <begin position="172"/>
        <end position="192"/>
    </location>
</feature>
<sequence>MDANQLSSTQFSASSNLRALAAHSRLASALNVAVNAILTTRSLNFRKWLKHSRQSATIFELRRGCLRSCLIKNGFLEILIGMRLERSALEATATRLRPELSTASGALKIECEKLKAEATMLQASLEEERLERDAVHAERAALQESAERLRADQKSPLRDRDILTEQIQTAIQGMQQTGSQSSKNGKDTCIPSEPSVIKVESDRPEAIIVESEPSVNSIIKAGPSDLTVIKVESNRTDTNIVKPERRLLNLVIKAKSHRAHPTPSTTVVNGKGRAQDDYSVKVEAPPAKIPKLSSSKPEAAVLPWGRRQVEVVITRRPVYVRRRTLHLLRLLQTRRPLQRKYRDRPRSQDRRRFHRMYTAIQDQPVGSCLDETPRSAPVPATQDRQLFDLTVLPKKPRTVLVTQRTPILLSHRVDQLNSGARPPPIRLGHLAAPAYQPPKKTCARTAARRDLLLHGPLFKQCIWSTEFFAQSTNLDSLLMDHFLAHYFPFIKRLHDLNEGGIRRQGRAGDHRCLMGLPSPLPRPRHTAPVQGVQGCLPTRRERQPGATRSAECAPPSLPPARRKQEARRSARSDSRRTAALAVRRDQQHLAILFFISPLVTLLDQDLATPPILMQLVFKAHRPRAGHGAPPADRARRGVRAQRRVPPPRGPRAFAGTECAPRYMPPPYNEAFFDTGVPAKTRYM</sequence>
<dbReference type="Proteomes" id="UP001221757">
    <property type="component" value="Unassembled WGS sequence"/>
</dbReference>
<feature type="compositionally biased region" description="Polar residues" evidence="2">
    <location>
        <begin position="172"/>
        <end position="183"/>
    </location>
</feature>
<feature type="region of interest" description="Disordered" evidence="2">
    <location>
        <begin position="510"/>
        <end position="579"/>
    </location>
</feature>
<organism evidence="3 4">
    <name type="scientific">Mycena rosella</name>
    <name type="common">Pink bonnet</name>
    <name type="synonym">Agaricus rosellus</name>
    <dbReference type="NCBI Taxonomy" id="1033263"/>
    <lineage>
        <taxon>Eukaryota</taxon>
        <taxon>Fungi</taxon>
        <taxon>Dikarya</taxon>
        <taxon>Basidiomycota</taxon>
        <taxon>Agaricomycotina</taxon>
        <taxon>Agaricomycetes</taxon>
        <taxon>Agaricomycetidae</taxon>
        <taxon>Agaricales</taxon>
        <taxon>Marasmiineae</taxon>
        <taxon>Mycenaceae</taxon>
        <taxon>Mycena</taxon>
    </lineage>
</organism>
<feature type="region of interest" description="Disordered" evidence="2">
    <location>
        <begin position="622"/>
        <end position="657"/>
    </location>
</feature>
<proteinExistence type="predicted"/>